<dbReference type="AlphaFoldDB" id="A0A6N8FYX0"/>
<keyword evidence="3" id="KW-1185">Reference proteome</keyword>
<gene>
    <name evidence="2" type="ORF">BWI75_17895</name>
</gene>
<dbReference type="PANTHER" id="PTHR30007">
    <property type="entry name" value="PHP DOMAIN PROTEIN"/>
    <property type="match status" value="1"/>
</dbReference>
<dbReference type="InterPro" id="IPR002559">
    <property type="entry name" value="Transposase_11"/>
</dbReference>
<evidence type="ECO:0000313" key="3">
    <source>
        <dbReference type="Proteomes" id="UP000441797"/>
    </source>
</evidence>
<reference evidence="2 3" key="1">
    <citation type="journal article" date="2019" name="Front. Microbiol.">
        <title>Genomic Features for Desiccation Tolerance and Sugar Biosynthesis in the Extremophile Gloeocapsopsis sp. UTEX B3054.</title>
        <authorList>
            <person name="Urrejola C."/>
            <person name="Alcorta J."/>
            <person name="Salas L."/>
            <person name="Vasquez M."/>
            <person name="Polz M.F."/>
            <person name="Vicuna R."/>
            <person name="Diez B."/>
        </authorList>
    </citation>
    <scope>NUCLEOTIDE SEQUENCE [LARGE SCALE GENOMIC DNA]</scope>
    <source>
        <strain evidence="2 3">1H9</strain>
    </source>
</reference>
<comment type="caution">
    <text evidence="2">The sequence shown here is derived from an EMBL/GenBank/DDBJ whole genome shotgun (WGS) entry which is preliminary data.</text>
</comment>
<organism evidence="2 3">
    <name type="scientific">Gloeocapsopsis dulcis AAB1 = 1H9</name>
    <dbReference type="NCBI Taxonomy" id="1433147"/>
    <lineage>
        <taxon>Bacteria</taxon>
        <taxon>Bacillati</taxon>
        <taxon>Cyanobacteriota</taxon>
        <taxon>Cyanophyceae</taxon>
        <taxon>Oscillatoriophycideae</taxon>
        <taxon>Chroococcales</taxon>
        <taxon>Chroococcaceae</taxon>
        <taxon>Gloeocapsopsis</taxon>
        <taxon>Gloeocapsopsis dulcis</taxon>
    </lineage>
</organism>
<dbReference type="GO" id="GO:0004803">
    <property type="term" value="F:transposase activity"/>
    <property type="evidence" value="ECO:0007669"/>
    <property type="project" value="InterPro"/>
</dbReference>
<sequence length="139" mass="16285">ITDANGMPVVTITTPANGDERQQVLPMLAQIRLATGKRGNPKRRPKTLAADKGYDAIWLRKKLRTQGIRPQIKKRQIRGKKPKGRPIKVIVPRYQQERSFSWFQRKYRRLVVRWERLKVCFDAFLLLATSYIWFPKLVG</sequence>
<name>A0A6N8FYX0_9CHRO</name>
<feature type="non-terminal residue" evidence="2">
    <location>
        <position position="1"/>
    </location>
</feature>
<dbReference type="PANTHER" id="PTHR30007:SF1">
    <property type="entry name" value="BLR1914 PROTEIN"/>
    <property type="match status" value="1"/>
</dbReference>
<dbReference type="GO" id="GO:0003677">
    <property type="term" value="F:DNA binding"/>
    <property type="evidence" value="ECO:0007669"/>
    <property type="project" value="InterPro"/>
</dbReference>
<feature type="domain" description="Transposase IS4-like" evidence="1">
    <location>
        <begin position="2"/>
        <end position="132"/>
    </location>
</feature>
<accession>A0A6N8FYX0</accession>
<evidence type="ECO:0000259" key="1">
    <source>
        <dbReference type="Pfam" id="PF01609"/>
    </source>
</evidence>
<dbReference type="Pfam" id="PF01609">
    <property type="entry name" value="DDE_Tnp_1"/>
    <property type="match status" value="1"/>
</dbReference>
<dbReference type="EMBL" id="NAPY01000033">
    <property type="protein sequence ID" value="MUL38151.1"/>
    <property type="molecule type" value="Genomic_DNA"/>
</dbReference>
<dbReference type="RefSeq" id="WP_155707128.1">
    <property type="nucleotide sequence ID" value="NZ_CAWPEY010000037.1"/>
</dbReference>
<dbReference type="GO" id="GO:0006313">
    <property type="term" value="P:DNA transposition"/>
    <property type="evidence" value="ECO:0007669"/>
    <property type="project" value="InterPro"/>
</dbReference>
<proteinExistence type="predicted"/>
<dbReference type="OrthoDB" id="484673at2"/>
<dbReference type="Proteomes" id="UP000441797">
    <property type="component" value="Unassembled WGS sequence"/>
</dbReference>
<protein>
    <submittedName>
        <fullName evidence="2">Transposase</fullName>
    </submittedName>
</protein>
<evidence type="ECO:0000313" key="2">
    <source>
        <dbReference type="EMBL" id="MUL38151.1"/>
    </source>
</evidence>